<gene>
    <name evidence="1" type="ORF">SCF082_LOCUS19359</name>
</gene>
<reference evidence="1 2" key="1">
    <citation type="submission" date="2024-02" db="EMBL/GenBank/DDBJ databases">
        <authorList>
            <person name="Chen Y."/>
            <person name="Shah S."/>
            <person name="Dougan E. K."/>
            <person name="Thang M."/>
            <person name="Chan C."/>
        </authorList>
    </citation>
    <scope>NUCLEOTIDE SEQUENCE [LARGE SCALE GENOMIC DNA]</scope>
</reference>
<accession>A0ABP0KXT5</accession>
<evidence type="ECO:0000313" key="1">
    <source>
        <dbReference type="EMBL" id="CAK9030802.1"/>
    </source>
</evidence>
<dbReference type="EMBL" id="CAXAMM010013224">
    <property type="protein sequence ID" value="CAK9030802.1"/>
    <property type="molecule type" value="Genomic_DNA"/>
</dbReference>
<dbReference type="Pfam" id="PF13242">
    <property type="entry name" value="Hydrolase_like"/>
    <property type="match status" value="1"/>
</dbReference>
<dbReference type="InterPro" id="IPR036412">
    <property type="entry name" value="HAD-like_sf"/>
</dbReference>
<proteinExistence type="predicted"/>
<evidence type="ECO:0000313" key="2">
    <source>
        <dbReference type="Proteomes" id="UP001642464"/>
    </source>
</evidence>
<sequence>MLRRSLLRALGPAAASVVSLMDRRGNSTAGYCHASPVPVVSSKVALTETHIFPTCEKPSFEEFTSFETYIFDCDGVIWGICEEDTKTSVATVNYLLRLNKRVMFVTNNSNKTRAQFVQQLESKGVNFGNRSQEQKLSMMISASYTTAAFLQDSGLHRPFIITSDTGVLEECRMLGITDYFATITDDGKPAPLFQKLDMGSAADVIKQNPNVDSIVVGWDMQLTALKVGTAVNYIKWHEDLHASEPGYKEMPLIACSGDTGGVLGKTTHLGKELKLRAIGNGAMADIIARSFDPPKVWVDMGKPSDALLLLLRSPHAYNVDLNKALMVGDTLQTDIVFGNRGGMNTLLVLTGVTSQLELDEELRANGPGLRRPSYVLPKLGSFVDSGHIARGDKV</sequence>
<dbReference type="SUPFAM" id="SSF56784">
    <property type="entry name" value="HAD-like"/>
    <property type="match status" value="1"/>
</dbReference>
<dbReference type="Gene3D" id="3.40.50.1000">
    <property type="entry name" value="HAD superfamily/HAD-like"/>
    <property type="match status" value="2"/>
</dbReference>
<comment type="caution">
    <text evidence="1">The sequence shown here is derived from an EMBL/GenBank/DDBJ whole genome shotgun (WGS) entry which is preliminary data.</text>
</comment>
<dbReference type="Pfam" id="PF13344">
    <property type="entry name" value="Hydrolase_6"/>
    <property type="match status" value="1"/>
</dbReference>
<keyword evidence="2" id="KW-1185">Reference proteome</keyword>
<dbReference type="Proteomes" id="UP001642464">
    <property type="component" value="Unassembled WGS sequence"/>
</dbReference>
<name>A0ABP0KXT5_9DINO</name>
<dbReference type="InterPro" id="IPR006357">
    <property type="entry name" value="HAD-SF_hydro_IIA"/>
</dbReference>
<dbReference type="PANTHER" id="PTHR19288">
    <property type="entry name" value="4-NITROPHENYLPHOSPHATASE-RELATED"/>
    <property type="match status" value="1"/>
</dbReference>
<protein>
    <submittedName>
        <fullName evidence="1">Chloroplastic</fullName>
    </submittedName>
</protein>
<dbReference type="InterPro" id="IPR023214">
    <property type="entry name" value="HAD_sf"/>
</dbReference>
<dbReference type="PANTHER" id="PTHR19288:SF46">
    <property type="entry name" value="HALOACID DEHALOGENASE-LIKE HYDROLASE DOMAIN-CONTAINING PROTEIN 2"/>
    <property type="match status" value="1"/>
</dbReference>
<organism evidence="1 2">
    <name type="scientific">Durusdinium trenchii</name>
    <dbReference type="NCBI Taxonomy" id="1381693"/>
    <lineage>
        <taxon>Eukaryota</taxon>
        <taxon>Sar</taxon>
        <taxon>Alveolata</taxon>
        <taxon>Dinophyceae</taxon>
        <taxon>Suessiales</taxon>
        <taxon>Symbiodiniaceae</taxon>
        <taxon>Durusdinium</taxon>
    </lineage>
</organism>